<gene>
    <name evidence="2" type="ORF">JO391_08555</name>
</gene>
<dbReference type="InterPro" id="IPR052022">
    <property type="entry name" value="26kDa_periplasmic_antigen"/>
</dbReference>
<dbReference type="PANTHER" id="PTHR34387:SF1">
    <property type="entry name" value="PERIPLASMIC IMMUNOGENIC PROTEIN"/>
    <property type="match status" value="1"/>
</dbReference>
<feature type="signal peptide" evidence="1">
    <location>
        <begin position="1"/>
        <end position="19"/>
    </location>
</feature>
<keyword evidence="1" id="KW-0732">Signal</keyword>
<name>A0A8G1EDH2_9RHOB</name>
<dbReference type="Pfam" id="PF04402">
    <property type="entry name" value="SIMPL"/>
    <property type="match status" value="1"/>
</dbReference>
<evidence type="ECO:0000313" key="3">
    <source>
        <dbReference type="Proteomes" id="UP000826300"/>
    </source>
</evidence>
<evidence type="ECO:0000313" key="2">
    <source>
        <dbReference type="EMBL" id="QYZ71532.1"/>
    </source>
</evidence>
<dbReference type="GO" id="GO:0006974">
    <property type="term" value="P:DNA damage response"/>
    <property type="evidence" value="ECO:0007669"/>
    <property type="project" value="TreeGrafter"/>
</dbReference>
<dbReference type="InterPro" id="IPR007497">
    <property type="entry name" value="SIMPL/DUF541"/>
</dbReference>
<organism evidence="2 3">
    <name type="scientific">Neotabrizicola shimadae</name>
    <dbReference type="NCBI Taxonomy" id="2807096"/>
    <lineage>
        <taxon>Bacteria</taxon>
        <taxon>Pseudomonadati</taxon>
        <taxon>Pseudomonadota</taxon>
        <taxon>Alphaproteobacteria</taxon>
        <taxon>Rhodobacterales</taxon>
        <taxon>Paracoccaceae</taxon>
        <taxon>Neotabrizicola</taxon>
    </lineage>
</organism>
<dbReference type="AlphaFoldDB" id="A0A8G1EDH2"/>
<proteinExistence type="predicted"/>
<dbReference type="PANTHER" id="PTHR34387">
    <property type="entry name" value="SLR1258 PROTEIN"/>
    <property type="match status" value="1"/>
</dbReference>
<sequence length="228" mass="23139">MRILSILLLSTLLATPALAEAPSRLVTVTGEGTVQSSPDLATLSIGVTTQGDTAASALGANSAALAQVMDRLRAAGIEDRDLQTSDLSLNPNWTSDESGNSRITGYVASNQLMVRVRVLASLGAVLDAAVADGANTLNGLSFGLSDPKPLQDEARKAAVADAIARATLLVEAAGSKVGPVVSITEISGFAQPMPMFRADKAMAGAPVPTAGGEVGVTSQVSVVLEITE</sequence>
<dbReference type="RefSeq" id="WP_220664118.1">
    <property type="nucleotide sequence ID" value="NZ_CP069370.1"/>
</dbReference>
<keyword evidence="3" id="KW-1185">Reference proteome</keyword>
<dbReference type="Gene3D" id="3.30.70.2970">
    <property type="entry name" value="Protein of unknown function (DUF541), domain 2"/>
    <property type="match status" value="1"/>
</dbReference>
<reference evidence="2" key="1">
    <citation type="submission" date="2021-02" db="EMBL/GenBank/DDBJ databases">
        <title>Rhodobacter shimadae sp. nov., an aerobic anoxygenic phototrophic bacterium isolated from a hot spring.</title>
        <authorList>
            <person name="Muramatsu S."/>
            <person name="Haruta S."/>
            <person name="Hirose S."/>
            <person name="Hanada S."/>
        </authorList>
    </citation>
    <scope>NUCLEOTIDE SEQUENCE</scope>
    <source>
        <strain evidence="2">N10</strain>
    </source>
</reference>
<protein>
    <submittedName>
        <fullName evidence="2">SIMPL domain-containing protein</fullName>
    </submittedName>
</protein>
<dbReference type="Gene3D" id="3.30.110.170">
    <property type="entry name" value="Protein of unknown function (DUF541), domain 1"/>
    <property type="match status" value="1"/>
</dbReference>
<dbReference type="KEGG" id="nsm:JO391_08555"/>
<dbReference type="Proteomes" id="UP000826300">
    <property type="component" value="Chromosome"/>
</dbReference>
<feature type="chain" id="PRO_5034997467" evidence="1">
    <location>
        <begin position="20"/>
        <end position="228"/>
    </location>
</feature>
<dbReference type="EMBL" id="CP069370">
    <property type="protein sequence ID" value="QYZ71532.1"/>
    <property type="molecule type" value="Genomic_DNA"/>
</dbReference>
<evidence type="ECO:0000256" key="1">
    <source>
        <dbReference type="SAM" id="SignalP"/>
    </source>
</evidence>
<accession>A0A8G1EDH2</accession>